<dbReference type="Proteomes" id="UP000664144">
    <property type="component" value="Unassembled WGS sequence"/>
</dbReference>
<comment type="caution">
    <text evidence="2">The sequence shown here is derived from an EMBL/GenBank/DDBJ whole genome shotgun (WGS) entry which is preliminary data.</text>
</comment>
<gene>
    <name evidence="2" type="ORF">J0X19_11430</name>
</gene>
<feature type="transmembrane region" description="Helical" evidence="1">
    <location>
        <begin position="67"/>
        <end position="89"/>
    </location>
</feature>
<sequence>MNWLALAACAALGMACYNLLIKTAAGQIHAMAGAVVLQVVAALVGAGLLLLLYLRGTLPATLFTSRGLALAALAGASIGVAEILTFAVYSKGAPASVGTPLIVGGSVLLTAVLGVLVLRETLAWPQAIGLLLVVGGIALLARGGH</sequence>
<feature type="transmembrane region" description="Helical" evidence="1">
    <location>
        <begin position="36"/>
        <end position="55"/>
    </location>
</feature>
<evidence type="ECO:0000313" key="2">
    <source>
        <dbReference type="EMBL" id="MBO0358558.1"/>
    </source>
</evidence>
<reference evidence="2" key="1">
    <citation type="submission" date="2021-03" db="EMBL/GenBank/DDBJ databases">
        <authorList>
            <person name="Kim M.K."/>
        </authorList>
    </citation>
    <scope>NUCLEOTIDE SEQUENCE</scope>
    <source>
        <strain evidence="2">BT186</strain>
    </source>
</reference>
<keyword evidence="1" id="KW-0812">Transmembrane</keyword>
<dbReference type="Gene3D" id="1.10.3730.20">
    <property type="match status" value="1"/>
</dbReference>
<accession>A0A939JD58</accession>
<evidence type="ECO:0000313" key="3">
    <source>
        <dbReference type="Proteomes" id="UP000664144"/>
    </source>
</evidence>
<keyword evidence="3" id="KW-1185">Reference proteome</keyword>
<feature type="transmembrane region" description="Helical" evidence="1">
    <location>
        <begin position="123"/>
        <end position="141"/>
    </location>
</feature>
<protein>
    <submittedName>
        <fullName evidence="2">EamA family transporter</fullName>
    </submittedName>
</protein>
<organism evidence="2 3">
    <name type="scientific">Hymenobacter telluris</name>
    <dbReference type="NCBI Taxonomy" id="2816474"/>
    <lineage>
        <taxon>Bacteria</taxon>
        <taxon>Pseudomonadati</taxon>
        <taxon>Bacteroidota</taxon>
        <taxon>Cytophagia</taxon>
        <taxon>Cytophagales</taxon>
        <taxon>Hymenobacteraceae</taxon>
        <taxon>Hymenobacter</taxon>
    </lineage>
</organism>
<dbReference type="AlphaFoldDB" id="A0A939JD58"/>
<keyword evidence="1" id="KW-1133">Transmembrane helix</keyword>
<dbReference type="SUPFAM" id="SSF103481">
    <property type="entry name" value="Multidrug resistance efflux transporter EmrE"/>
    <property type="match status" value="1"/>
</dbReference>
<dbReference type="RefSeq" id="WP_206984489.1">
    <property type="nucleotide sequence ID" value="NZ_JAFLQZ010000006.1"/>
</dbReference>
<evidence type="ECO:0000256" key="1">
    <source>
        <dbReference type="SAM" id="Phobius"/>
    </source>
</evidence>
<keyword evidence="1" id="KW-0472">Membrane</keyword>
<dbReference type="InterPro" id="IPR037185">
    <property type="entry name" value="EmrE-like"/>
</dbReference>
<dbReference type="EMBL" id="JAFLQZ010000006">
    <property type="protein sequence ID" value="MBO0358558.1"/>
    <property type="molecule type" value="Genomic_DNA"/>
</dbReference>
<feature type="transmembrane region" description="Helical" evidence="1">
    <location>
        <begin position="101"/>
        <end position="118"/>
    </location>
</feature>
<proteinExistence type="predicted"/>
<name>A0A939JD58_9BACT</name>